<feature type="transmembrane region" description="Helical" evidence="2">
    <location>
        <begin position="32"/>
        <end position="53"/>
    </location>
</feature>
<keyword evidence="2" id="KW-0472">Membrane</keyword>
<feature type="region of interest" description="Disordered" evidence="1">
    <location>
        <begin position="630"/>
        <end position="698"/>
    </location>
</feature>
<dbReference type="AlphaFoldDB" id="A0AAJ5TCG5"/>
<protein>
    <submittedName>
        <fullName evidence="3">Type IV secretory pathway, VirB10 components</fullName>
    </submittedName>
</protein>
<feature type="region of interest" description="Disordered" evidence="1">
    <location>
        <begin position="727"/>
        <end position="762"/>
    </location>
</feature>
<dbReference type="EMBL" id="LR214971">
    <property type="protein sequence ID" value="VEU61307.1"/>
    <property type="molecule type" value="Genomic_DNA"/>
</dbReference>
<feature type="transmembrane region" description="Helical" evidence="2">
    <location>
        <begin position="218"/>
        <end position="235"/>
    </location>
</feature>
<proteinExistence type="predicted"/>
<feature type="region of interest" description="Disordered" evidence="1">
    <location>
        <begin position="449"/>
        <end position="596"/>
    </location>
</feature>
<dbReference type="NCBIfam" id="NF045848">
    <property type="entry name" value="MMCAP2_0566_fam"/>
    <property type="match status" value="1"/>
</dbReference>
<feature type="transmembrane region" description="Helical" evidence="2">
    <location>
        <begin position="107"/>
        <end position="129"/>
    </location>
</feature>
<dbReference type="KEGG" id="mds:MDIS_00665"/>
<accession>A0AAJ5TCG5</accession>
<feature type="compositionally biased region" description="Basic and acidic residues" evidence="1">
    <location>
        <begin position="486"/>
        <end position="517"/>
    </location>
</feature>
<dbReference type="RefSeq" id="WP_044635198.1">
    <property type="nucleotide sequence ID" value="NZ_CP007229.1"/>
</dbReference>
<feature type="transmembrane region" description="Helical" evidence="2">
    <location>
        <begin position="247"/>
        <end position="268"/>
    </location>
</feature>
<dbReference type="NCBIfam" id="NF045889">
    <property type="entry name" value="ICE_Mbov_0396_TM"/>
    <property type="match status" value="1"/>
</dbReference>
<keyword evidence="2" id="KW-1133">Transmembrane helix</keyword>
<feature type="transmembrane region" description="Helical" evidence="2">
    <location>
        <begin position="6"/>
        <end position="25"/>
    </location>
</feature>
<feature type="compositionally biased region" description="Basic and acidic residues" evidence="1">
    <location>
        <begin position="463"/>
        <end position="478"/>
    </location>
</feature>
<evidence type="ECO:0000256" key="2">
    <source>
        <dbReference type="SAM" id="Phobius"/>
    </source>
</evidence>
<keyword evidence="2" id="KW-0812">Transmembrane</keyword>
<feature type="transmembrane region" description="Helical" evidence="2">
    <location>
        <begin position="65"/>
        <end position="87"/>
    </location>
</feature>
<dbReference type="Proteomes" id="UP000289629">
    <property type="component" value="Chromosome"/>
</dbReference>
<evidence type="ECO:0000256" key="1">
    <source>
        <dbReference type="SAM" id="MobiDB-lite"/>
    </source>
</evidence>
<name>A0AAJ5TCG5_9BACT</name>
<gene>
    <name evidence="3" type="ORF">NCTC10125_00126</name>
</gene>
<feature type="compositionally biased region" description="Basic and acidic residues" evidence="1">
    <location>
        <begin position="730"/>
        <end position="762"/>
    </location>
</feature>
<evidence type="ECO:0000313" key="3">
    <source>
        <dbReference type="EMBL" id="VEU61307.1"/>
    </source>
</evidence>
<feature type="compositionally biased region" description="Basic and acidic residues" evidence="1">
    <location>
        <begin position="553"/>
        <end position="595"/>
    </location>
</feature>
<feature type="compositionally biased region" description="Basic and acidic residues" evidence="1">
    <location>
        <begin position="525"/>
        <end position="544"/>
    </location>
</feature>
<evidence type="ECO:0000313" key="4">
    <source>
        <dbReference type="Proteomes" id="UP000289629"/>
    </source>
</evidence>
<organism evidence="3 4">
    <name type="scientific">Mesomycoplasma dispar</name>
    <dbReference type="NCBI Taxonomy" id="86660"/>
    <lineage>
        <taxon>Bacteria</taxon>
        <taxon>Bacillati</taxon>
        <taxon>Mycoplasmatota</taxon>
        <taxon>Mycoplasmoidales</taxon>
        <taxon>Metamycoplasmataceae</taxon>
        <taxon>Mesomycoplasma</taxon>
    </lineage>
</organism>
<feature type="transmembrane region" description="Helical" evidence="2">
    <location>
        <begin position="186"/>
        <end position="211"/>
    </location>
</feature>
<reference evidence="3 4" key="1">
    <citation type="submission" date="2019-01" db="EMBL/GenBank/DDBJ databases">
        <authorList>
            <consortium name="Pathogen Informatics"/>
        </authorList>
    </citation>
    <scope>NUCLEOTIDE SEQUENCE [LARGE SCALE GENOMIC DNA]</scope>
    <source>
        <strain evidence="3 4">NCTC10125</strain>
    </source>
</reference>
<feature type="transmembrane region" description="Helical" evidence="2">
    <location>
        <begin position="288"/>
        <end position="308"/>
    </location>
</feature>
<sequence>MFGWLFNGLISLITYPFFILGWYLLVYLPLSIIAFFNFIFDQIGINIIVNALFQRETFSFESLPIGFWIFAITSISMGFLVFVLRYIKFLLIRKRSADSEIIAMGKVGIGSFAFIFLFPIIFFALLITIQSTLFLINDYIRGDQNLISVMLRSASDKFTDEEIKLISESFGSPYYTTFSSMESGEAISLIITLSASSIVIAYILGISFISWFTASAQLFMNFLTMPVWAISSIWDDGSRLKSWTKNFLGQFAIIIVYQVSFNLFLIWISSTYKVADLIDLSQVKSQQIFRFLFRIAFIIGGGLAIASFTRQIASQFGQEGALEHQQRLASSTLKVGGVALAGASAAMINLGRNAKNANLDVGNLFSKKKKNPFNIVDNSLLPSSKSSGWRLPELLGVGSSVVAGSVLGYKGLKFGTKKFREYRAKKALNPNQKKGPAKLFFDKIGQLFRKNKKTNNNPNNSDEVAKLENKENKVDKINIKSVTQNSDKKDENKIENSNEKSSKVEEKLENNAKKDGEVEVNSENNTEKTELVDDNNIEKTEKSIENSITAASKKQDLAEKDASTTEFSKGEVQKPEEKSIVKVSEEQDLAEKDASTTEFSAYKTEKSEINSVVEPKKQGFWEWFWGKLPDDEEKPKRKTREKKVKSEEKTAKKVTKNAKKTITSDNEKPEKKVKKVKTIEEKEKKPRGRKKKTVENQADLVKKDEKTVNIDKKIELKDQDASLNLKKIKKNQENMKPDFEKQIEIKNKTDDTTPETTGKKDE</sequence>